<dbReference type="RefSeq" id="WP_218589623.1">
    <property type="nucleotide sequence ID" value="NZ_JADQDE010000108.1"/>
</dbReference>
<evidence type="ECO:0000313" key="2">
    <source>
        <dbReference type="Proteomes" id="UP000694300"/>
    </source>
</evidence>
<comment type="caution">
    <text evidence="1">The sequence shown here is derived from an EMBL/GenBank/DDBJ whole genome shotgun (WGS) entry which is preliminary data.</text>
</comment>
<dbReference type="EMBL" id="JADQDF010000002">
    <property type="protein sequence ID" value="MBW0132525.1"/>
    <property type="molecule type" value="Genomic_DNA"/>
</dbReference>
<accession>A0ABS6UJX2</accession>
<dbReference type="Proteomes" id="UP000694300">
    <property type="component" value="Unassembled WGS sequence"/>
</dbReference>
<gene>
    <name evidence="1" type="primary">dndE</name>
    <name evidence="1" type="ORF">I4I82_33300</name>
</gene>
<keyword evidence="2" id="KW-1185">Reference proteome</keyword>
<reference evidence="1 2" key="1">
    <citation type="submission" date="2020-11" db="EMBL/GenBank/DDBJ databases">
        <title>Pseudonocardia abyssalis sp. nov. and Pseudonocardia oceani sp. nov., description and phylogenomic analysis of two novel actinomycetes isolated from the deep Southern Ocean.</title>
        <authorList>
            <person name="Parra J."/>
        </authorList>
    </citation>
    <scope>NUCLEOTIDE SEQUENCE [LARGE SCALE GENOMIC DNA]</scope>
    <source>
        <strain evidence="2">KRD185</strain>
    </source>
</reference>
<evidence type="ECO:0000313" key="1">
    <source>
        <dbReference type="EMBL" id="MBW0132525.1"/>
    </source>
</evidence>
<dbReference type="InterPro" id="IPR014969">
    <property type="entry name" value="DNA_S_DndE"/>
</dbReference>
<proteinExistence type="predicted"/>
<dbReference type="Pfam" id="PF08870">
    <property type="entry name" value="DndE"/>
    <property type="match status" value="1"/>
</dbReference>
<name>A0ABS6UJX2_9PSEU</name>
<protein>
    <submittedName>
        <fullName evidence="1">DNA sulfur modification protein DndE</fullName>
    </submittedName>
</protein>
<dbReference type="NCBIfam" id="TIGR03184">
    <property type="entry name" value="DNA_S_dndE"/>
    <property type="match status" value="1"/>
</dbReference>
<sequence length="137" mass="14547">MSTRPATPPETLRLPEQTKEQLTTLKRRTGVKHWNTLCRWGLCRSLAAGGTPAEPPPGDGVEIAWKVFAGPAGDLWWALLLAGLVRDGQPADPEAAHTALRAHVVRGVSYLVGDPEVADVTSLARLALAATSHTPTG</sequence>
<organism evidence="1 2">
    <name type="scientific">Pseudonocardia oceani</name>
    <dbReference type="NCBI Taxonomy" id="2792013"/>
    <lineage>
        <taxon>Bacteria</taxon>
        <taxon>Bacillati</taxon>
        <taxon>Actinomycetota</taxon>
        <taxon>Actinomycetes</taxon>
        <taxon>Pseudonocardiales</taxon>
        <taxon>Pseudonocardiaceae</taxon>
        <taxon>Pseudonocardia</taxon>
    </lineage>
</organism>